<proteinExistence type="predicted"/>
<feature type="chain" id="PRO_5040160353" evidence="2">
    <location>
        <begin position="21"/>
        <end position="73"/>
    </location>
</feature>
<evidence type="ECO:0000256" key="2">
    <source>
        <dbReference type="SAM" id="SignalP"/>
    </source>
</evidence>
<sequence length="73" mass="8438">MDILLACFVVLLLFIFYAEFEIAQMENEEPIFPDTDVVYTIEQQTLMEQFDGLPENGSHPVPSASTIYQNRTY</sequence>
<evidence type="ECO:0000313" key="4">
    <source>
        <dbReference type="Proteomes" id="UP001152747"/>
    </source>
</evidence>
<feature type="region of interest" description="Disordered" evidence="1">
    <location>
        <begin position="51"/>
        <end position="73"/>
    </location>
</feature>
<evidence type="ECO:0000313" key="3">
    <source>
        <dbReference type="EMBL" id="CAI5453188.1"/>
    </source>
</evidence>
<dbReference type="EMBL" id="CANHGI010000005">
    <property type="protein sequence ID" value="CAI5453188.1"/>
    <property type="molecule type" value="Genomic_DNA"/>
</dbReference>
<feature type="signal peptide" evidence="2">
    <location>
        <begin position="1"/>
        <end position="20"/>
    </location>
</feature>
<organism evidence="3 4">
    <name type="scientific">Caenorhabditis angaria</name>
    <dbReference type="NCBI Taxonomy" id="860376"/>
    <lineage>
        <taxon>Eukaryota</taxon>
        <taxon>Metazoa</taxon>
        <taxon>Ecdysozoa</taxon>
        <taxon>Nematoda</taxon>
        <taxon>Chromadorea</taxon>
        <taxon>Rhabditida</taxon>
        <taxon>Rhabditina</taxon>
        <taxon>Rhabditomorpha</taxon>
        <taxon>Rhabditoidea</taxon>
        <taxon>Rhabditidae</taxon>
        <taxon>Peloderinae</taxon>
        <taxon>Caenorhabditis</taxon>
    </lineage>
</organism>
<feature type="compositionally biased region" description="Polar residues" evidence="1">
    <location>
        <begin position="63"/>
        <end position="73"/>
    </location>
</feature>
<reference evidence="3" key="1">
    <citation type="submission" date="2022-11" db="EMBL/GenBank/DDBJ databases">
        <authorList>
            <person name="Kikuchi T."/>
        </authorList>
    </citation>
    <scope>NUCLEOTIDE SEQUENCE</scope>
    <source>
        <strain evidence="3">PS1010</strain>
    </source>
</reference>
<dbReference type="Proteomes" id="UP001152747">
    <property type="component" value="Unassembled WGS sequence"/>
</dbReference>
<dbReference type="AlphaFoldDB" id="A0A9P1N6R3"/>
<evidence type="ECO:0000256" key="1">
    <source>
        <dbReference type="SAM" id="MobiDB-lite"/>
    </source>
</evidence>
<protein>
    <submittedName>
        <fullName evidence="3">Uncharacterized protein</fullName>
    </submittedName>
</protein>
<keyword evidence="4" id="KW-1185">Reference proteome</keyword>
<name>A0A9P1N6R3_9PELO</name>
<accession>A0A9P1N6R3</accession>
<gene>
    <name evidence="3" type="ORF">CAMP_LOCUS15825</name>
</gene>
<keyword evidence="2" id="KW-0732">Signal</keyword>
<comment type="caution">
    <text evidence="3">The sequence shown here is derived from an EMBL/GenBank/DDBJ whole genome shotgun (WGS) entry which is preliminary data.</text>
</comment>